<reference evidence="2 3" key="1">
    <citation type="submission" date="2016-10" db="EMBL/GenBank/DDBJ databases">
        <authorList>
            <person name="de Groot N.N."/>
        </authorList>
    </citation>
    <scope>NUCLEOTIDE SEQUENCE [LARGE SCALE GENOMIC DNA]</scope>
    <source>
        <strain evidence="2 3">DSM 15695</strain>
    </source>
</reference>
<proteinExistence type="predicted"/>
<protein>
    <submittedName>
        <fullName evidence="2">Lon protease (S16) C-terminal proteolytic domain-containing protein</fullName>
    </submittedName>
</protein>
<dbReference type="GO" id="GO:0004252">
    <property type="term" value="F:serine-type endopeptidase activity"/>
    <property type="evidence" value="ECO:0007669"/>
    <property type="project" value="InterPro"/>
</dbReference>
<sequence>MRFFVPAISNRNNINYFEIQIKESYLNEDVFTGSIGQELLDSCLLALTTYRNLEQKREKFHIHFTNSSMQKDGTSAGLGIFSKLQFNLADHLNILITGEIDLEGNVIEVGAFSEKLSFF</sequence>
<dbReference type="RefSeq" id="WP_159428809.1">
    <property type="nucleotide sequence ID" value="NZ_FOEN01000001.1"/>
</dbReference>
<accession>A0A1H8ZB75</accession>
<organism evidence="2 3">
    <name type="scientific">Ignavigranum ruoffiae</name>
    <dbReference type="NCBI Taxonomy" id="89093"/>
    <lineage>
        <taxon>Bacteria</taxon>
        <taxon>Bacillati</taxon>
        <taxon>Bacillota</taxon>
        <taxon>Bacilli</taxon>
        <taxon>Lactobacillales</taxon>
        <taxon>Aerococcaceae</taxon>
        <taxon>Ignavigranum</taxon>
    </lineage>
</organism>
<keyword evidence="3" id="KW-1185">Reference proteome</keyword>
<feature type="domain" description="Lon proteolytic" evidence="1">
    <location>
        <begin position="55"/>
        <end position="116"/>
    </location>
</feature>
<dbReference type="Proteomes" id="UP000198833">
    <property type="component" value="Unassembled WGS sequence"/>
</dbReference>
<dbReference type="OrthoDB" id="2356897at2"/>
<evidence type="ECO:0000313" key="3">
    <source>
        <dbReference type="Proteomes" id="UP000198833"/>
    </source>
</evidence>
<dbReference type="AlphaFoldDB" id="A0A1H8ZB75"/>
<dbReference type="InterPro" id="IPR014721">
    <property type="entry name" value="Ribsml_uS5_D2-typ_fold_subgr"/>
</dbReference>
<dbReference type="Gene3D" id="3.30.230.10">
    <property type="match status" value="1"/>
</dbReference>
<dbReference type="InterPro" id="IPR008269">
    <property type="entry name" value="Lon_proteolytic"/>
</dbReference>
<evidence type="ECO:0000313" key="2">
    <source>
        <dbReference type="EMBL" id="SEP61680.1"/>
    </source>
</evidence>
<keyword evidence="2" id="KW-0645">Protease</keyword>
<dbReference type="SUPFAM" id="SSF54211">
    <property type="entry name" value="Ribosomal protein S5 domain 2-like"/>
    <property type="match status" value="1"/>
</dbReference>
<name>A0A1H8ZB75_9LACT</name>
<dbReference type="EMBL" id="FOEN01000001">
    <property type="protein sequence ID" value="SEP61680.1"/>
    <property type="molecule type" value="Genomic_DNA"/>
</dbReference>
<dbReference type="STRING" id="89093.SAMN04488558_101207"/>
<keyword evidence="2" id="KW-0378">Hydrolase</keyword>
<dbReference type="Pfam" id="PF05362">
    <property type="entry name" value="Lon_C"/>
    <property type="match status" value="1"/>
</dbReference>
<evidence type="ECO:0000259" key="1">
    <source>
        <dbReference type="Pfam" id="PF05362"/>
    </source>
</evidence>
<dbReference type="InterPro" id="IPR020568">
    <property type="entry name" value="Ribosomal_Su5_D2-typ_SF"/>
</dbReference>
<gene>
    <name evidence="2" type="ORF">SAMN04488558_101207</name>
</gene>
<dbReference type="GO" id="GO:0006508">
    <property type="term" value="P:proteolysis"/>
    <property type="evidence" value="ECO:0007669"/>
    <property type="project" value="UniProtKB-KW"/>
</dbReference>
<dbReference type="GO" id="GO:0004176">
    <property type="term" value="F:ATP-dependent peptidase activity"/>
    <property type="evidence" value="ECO:0007669"/>
    <property type="project" value="InterPro"/>
</dbReference>